<dbReference type="OrthoDB" id="10340098at2759"/>
<name>A0A427YMC6_9TREE</name>
<gene>
    <name evidence="2" type="ORF">EHS25_008693</name>
</gene>
<dbReference type="AlphaFoldDB" id="A0A427YMC6"/>
<evidence type="ECO:0000313" key="3">
    <source>
        <dbReference type="Proteomes" id="UP000279259"/>
    </source>
</evidence>
<feature type="region of interest" description="Disordered" evidence="1">
    <location>
        <begin position="1"/>
        <end position="20"/>
    </location>
</feature>
<feature type="compositionally biased region" description="Polar residues" evidence="1">
    <location>
        <begin position="1"/>
        <end position="10"/>
    </location>
</feature>
<dbReference type="Proteomes" id="UP000279259">
    <property type="component" value="Unassembled WGS sequence"/>
</dbReference>
<keyword evidence="3" id="KW-1185">Reference proteome</keyword>
<evidence type="ECO:0000256" key="1">
    <source>
        <dbReference type="SAM" id="MobiDB-lite"/>
    </source>
</evidence>
<reference evidence="2 3" key="1">
    <citation type="submission" date="2018-11" db="EMBL/GenBank/DDBJ databases">
        <title>Genome sequence of Saitozyma podzolica DSM 27192.</title>
        <authorList>
            <person name="Aliyu H."/>
            <person name="Gorte O."/>
            <person name="Ochsenreither K."/>
        </authorList>
    </citation>
    <scope>NUCLEOTIDE SEQUENCE [LARGE SCALE GENOMIC DNA]</scope>
    <source>
        <strain evidence="2 3">DSM 27192</strain>
    </source>
</reference>
<comment type="caution">
    <text evidence="2">The sequence shown here is derived from an EMBL/GenBank/DDBJ whole genome shotgun (WGS) entry which is preliminary data.</text>
</comment>
<organism evidence="2 3">
    <name type="scientific">Saitozyma podzolica</name>
    <dbReference type="NCBI Taxonomy" id="1890683"/>
    <lineage>
        <taxon>Eukaryota</taxon>
        <taxon>Fungi</taxon>
        <taxon>Dikarya</taxon>
        <taxon>Basidiomycota</taxon>
        <taxon>Agaricomycotina</taxon>
        <taxon>Tremellomycetes</taxon>
        <taxon>Tremellales</taxon>
        <taxon>Trimorphomycetaceae</taxon>
        <taxon>Saitozyma</taxon>
    </lineage>
</organism>
<sequence length="297" mass="32456">MSQNAETDTSGGLAPGTEGVGVTSTATVATQSSTGATEASVTTAASVFVPSADDVRPVQGMRLPLADEGNDTVSEYVLGHLGWVRRRWNLSSMDLRLYYWYGDDDTTIAAVQTAPNESREGDLLSDVKVETISTGRLHHYQPRENLAAVNPTGSERSVFGTVGQSDDYRRGSYLLVSRGGPCLLDGGMLHRTIESVYDKAFNASEDDDDYCGDDEDRWELSLSSAYDSYIGFLQGQGVTVTGGSVSRELEPCDVFHYQVHKLQQRKDIADEAAVHAERKQEQHQLESMFSGFEDLSF</sequence>
<proteinExistence type="predicted"/>
<evidence type="ECO:0000313" key="2">
    <source>
        <dbReference type="EMBL" id="RSH92278.1"/>
    </source>
</evidence>
<dbReference type="EMBL" id="RSCD01000006">
    <property type="protein sequence ID" value="RSH92278.1"/>
    <property type="molecule type" value="Genomic_DNA"/>
</dbReference>
<protein>
    <submittedName>
        <fullName evidence="2">Uncharacterized protein</fullName>
    </submittedName>
</protein>
<accession>A0A427YMC6</accession>